<name>A0A3N1P9Z6_9GAMM</name>
<evidence type="ECO:0000256" key="7">
    <source>
        <dbReference type="ARBA" id="ARBA00048062"/>
    </source>
</evidence>
<dbReference type="Proteomes" id="UP000268033">
    <property type="component" value="Unassembled WGS sequence"/>
</dbReference>
<dbReference type="InterPro" id="IPR003736">
    <property type="entry name" value="PAAI_dom"/>
</dbReference>
<organism evidence="9 10">
    <name type="scientific">Gallaecimonas pentaromativorans</name>
    <dbReference type="NCBI Taxonomy" id="584787"/>
    <lineage>
        <taxon>Bacteria</taxon>
        <taxon>Pseudomonadati</taxon>
        <taxon>Pseudomonadota</taxon>
        <taxon>Gammaproteobacteria</taxon>
        <taxon>Enterobacterales</taxon>
        <taxon>Gallaecimonadaceae</taxon>
        <taxon>Gallaecimonas</taxon>
    </lineage>
</organism>
<proteinExistence type="inferred from homology"/>
<keyword evidence="10" id="KW-1185">Reference proteome</keyword>
<evidence type="ECO:0000256" key="3">
    <source>
        <dbReference type="ARBA" id="ARBA00036002"/>
    </source>
</evidence>
<evidence type="ECO:0000313" key="9">
    <source>
        <dbReference type="EMBL" id="ROQ24251.1"/>
    </source>
</evidence>
<dbReference type="EMBL" id="RJUL01000007">
    <property type="protein sequence ID" value="ROQ24251.1"/>
    <property type="molecule type" value="Genomic_DNA"/>
</dbReference>
<dbReference type="AlphaFoldDB" id="A0A3N1P9Z6"/>
<dbReference type="CDD" id="cd03443">
    <property type="entry name" value="PaaI_thioesterase"/>
    <property type="match status" value="1"/>
</dbReference>
<dbReference type="NCBIfam" id="TIGR00369">
    <property type="entry name" value="unchar_dom_1"/>
    <property type="match status" value="1"/>
</dbReference>
<comment type="catalytic activity">
    <reaction evidence="3">
        <text>a long-chain fatty acyl-CoA + H2O = a long-chain fatty acid + CoA + H(+)</text>
        <dbReference type="Rhea" id="RHEA:67680"/>
        <dbReference type="ChEBI" id="CHEBI:15377"/>
        <dbReference type="ChEBI" id="CHEBI:15378"/>
        <dbReference type="ChEBI" id="CHEBI:57287"/>
        <dbReference type="ChEBI" id="CHEBI:57560"/>
        <dbReference type="ChEBI" id="CHEBI:83139"/>
    </reaction>
</comment>
<gene>
    <name evidence="9" type="ORF">EDC28_107132</name>
</gene>
<evidence type="ECO:0000256" key="4">
    <source>
        <dbReference type="ARBA" id="ARBA00038381"/>
    </source>
</evidence>
<dbReference type="PANTHER" id="PTHR43240:SF20">
    <property type="entry name" value="MEDIUM_LONG-CHAIN ACYL-COA THIOESTERASE YIGI"/>
    <property type="match status" value="1"/>
</dbReference>
<sequence>MSFWWAVILRLIKIKVSRIKRMGWKEMTSLTDTPLSREEILAFVGDLFTAQMPFNKVLGLKVTRYEADAVEVRFAMKNDLLGNPVQKILHGGVTASVLDVVGGLAAIASVTDKFDGATVKTLAEKFGKMGTIDMRVDYLRPGRGEAFVATATIIRAGNKVAVTRMELHNEAGDHIAFGTGTYMVG</sequence>
<dbReference type="GO" id="GO:0047617">
    <property type="term" value="F:fatty acyl-CoA hydrolase activity"/>
    <property type="evidence" value="ECO:0007669"/>
    <property type="project" value="UniProtKB-EC"/>
</dbReference>
<dbReference type="EC" id="3.1.2.20" evidence="5"/>
<comment type="catalytic activity">
    <reaction evidence="2">
        <text>a fatty acyl-CoA + H2O = a fatty acid + CoA + H(+)</text>
        <dbReference type="Rhea" id="RHEA:16781"/>
        <dbReference type="ChEBI" id="CHEBI:15377"/>
        <dbReference type="ChEBI" id="CHEBI:15378"/>
        <dbReference type="ChEBI" id="CHEBI:28868"/>
        <dbReference type="ChEBI" id="CHEBI:57287"/>
        <dbReference type="ChEBI" id="CHEBI:77636"/>
        <dbReference type="EC" id="3.1.2.20"/>
    </reaction>
</comment>
<dbReference type="InterPro" id="IPR006683">
    <property type="entry name" value="Thioestr_dom"/>
</dbReference>
<evidence type="ECO:0000256" key="1">
    <source>
        <dbReference type="ARBA" id="ARBA00022801"/>
    </source>
</evidence>
<reference evidence="9 10" key="1">
    <citation type="submission" date="2018-11" db="EMBL/GenBank/DDBJ databases">
        <title>Genomic Encyclopedia of Type Strains, Phase IV (KMG-IV): sequencing the most valuable type-strain genomes for metagenomic binning, comparative biology and taxonomic classification.</title>
        <authorList>
            <person name="Goeker M."/>
        </authorList>
    </citation>
    <scope>NUCLEOTIDE SEQUENCE [LARGE SCALE GENOMIC DNA]</scope>
    <source>
        <strain evidence="9 10">DSM 21945</strain>
    </source>
</reference>
<dbReference type="Gene3D" id="3.10.129.10">
    <property type="entry name" value="Hotdog Thioesterase"/>
    <property type="match status" value="1"/>
</dbReference>
<evidence type="ECO:0000256" key="6">
    <source>
        <dbReference type="ARBA" id="ARBA00040062"/>
    </source>
</evidence>
<dbReference type="Pfam" id="PF03061">
    <property type="entry name" value="4HBT"/>
    <property type="match status" value="1"/>
</dbReference>
<dbReference type="STRING" id="584787.GCA_001247655_00674"/>
<accession>A0A3N1P9Z6</accession>
<evidence type="ECO:0000256" key="5">
    <source>
        <dbReference type="ARBA" id="ARBA00038894"/>
    </source>
</evidence>
<dbReference type="InterPro" id="IPR029069">
    <property type="entry name" value="HotDog_dom_sf"/>
</dbReference>
<dbReference type="NCBIfam" id="NF008675">
    <property type="entry name" value="PRK11688.1"/>
    <property type="match status" value="1"/>
</dbReference>
<evidence type="ECO:0000259" key="8">
    <source>
        <dbReference type="Pfam" id="PF03061"/>
    </source>
</evidence>
<evidence type="ECO:0000256" key="2">
    <source>
        <dbReference type="ARBA" id="ARBA00035880"/>
    </source>
</evidence>
<comment type="similarity">
    <text evidence="4">Belongs to the YigI thioesterase family.</text>
</comment>
<evidence type="ECO:0000313" key="10">
    <source>
        <dbReference type="Proteomes" id="UP000268033"/>
    </source>
</evidence>
<comment type="catalytic activity">
    <reaction evidence="7">
        <text>a medium-chain fatty acyl-CoA + H2O = a medium-chain fatty acid + CoA + H(+)</text>
        <dbReference type="Rhea" id="RHEA:68184"/>
        <dbReference type="ChEBI" id="CHEBI:15377"/>
        <dbReference type="ChEBI" id="CHEBI:15378"/>
        <dbReference type="ChEBI" id="CHEBI:57287"/>
        <dbReference type="ChEBI" id="CHEBI:59558"/>
        <dbReference type="ChEBI" id="CHEBI:90546"/>
    </reaction>
</comment>
<protein>
    <recommendedName>
        <fullName evidence="6">Medium/long-chain acyl-CoA thioesterase YigI</fullName>
        <ecNumber evidence="5">3.1.2.20</ecNumber>
    </recommendedName>
</protein>
<keyword evidence="1" id="KW-0378">Hydrolase</keyword>
<feature type="domain" description="Thioesterase" evidence="8">
    <location>
        <begin position="87"/>
        <end position="173"/>
    </location>
</feature>
<dbReference type="PANTHER" id="PTHR43240">
    <property type="entry name" value="1,4-DIHYDROXY-2-NAPHTHOYL-COA THIOESTERASE 1"/>
    <property type="match status" value="1"/>
</dbReference>
<comment type="caution">
    <text evidence="9">The sequence shown here is derived from an EMBL/GenBank/DDBJ whole genome shotgun (WGS) entry which is preliminary data.</text>
</comment>
<dbReference type="SUPFAM" id="SSF54637">
    <property type="entry name" value="Thioesterase/thiol ester dehydrase-isomerase"/>
    <property type="match status" value="1"/>
</dbReference>